<gene>
    <name evidence="1" type="ordered locus">Gobs_1892</name>
</gene>
<dbReference type="KEGG" id="gob:Gobs_1892"/>
<evidence type="ECO:0000313" key="2">
    <source>
        <dbReference type="Proteomes" id="UP000001382"/>
    </source>
</evidence>
<name>D2SEC3_GEOOG</name>
<dbReference type="STRING" id="526225.Gobs_1892"/>
<reference evidence="1 2" key="1">
    <citation type="journal article" date="2010" name="Stand. Genomic Sci.">
        <title>Complete genome sequence of Geodermatophilus obscurus type strain (G-20).</title>
        <authorList>
            <person name="Ivanova N."/>
            <person name="Sikorski J."/>
            <person name="Jando M."/>
            <person name="Munk C."/>
            <person name="Lapidus A."/>
            <person name="Glavina Del Rio T."/>
            <person name="Copeland A."/>
            <person name="Tice H."/>
            <person name="Cheng J.-F."/>
            <person name="Lucas S."/>
            <person name="Chen F."/>
            <person name="Nolan M."/>
            <person name="Bruce D."/>
            <person name="Goodwin L."/>
            <person name="Pitluck S."/>
            <person name="Mavromatis K."/>
            <person name="Mikhailova N."/>
            <person name="Pati A."/>
            <person name="Chen A."/>
            <person name="Palaniappan K."/>
            <person name="Land M."/>
            <person name="Hauser L."/>
            <person name="Chang Y.-J."/>
            <person name="Jeffries C.D."/>
            <person name="Meincke L."/>
            <person name="Brettin T."/>
            <person name="Detter J.C."/>
            <person name="Detter J.C."/>
            <person name="Rohde M."/>
            <person name="Goeker M."/>
            <person name="Bristow J."/>
            <person name="Eisen J.A."/>
            <person name="Markowitz V."/>
            <person name="Hugenholtz P."/>
            <person name="Kyrpides N.C."/>
            <person name="Klenk H.-P."/>
        </authorList>
    </citation>
    <scope>NUCLEOTIDE SEQUENCE [LARGE SCALE GENOMIC DNA]</scope>
    <source>
        <strain evidence="2">ATCC 25078 / DSM 43160 / JCM 3152 / KCC A-0152 / KCTC 9177 / NBRC 13315 / NRRL B-3577 / G-20</strain>
    </source>
</reference>
<keyword evidence="2" id="KW-1185">Reference proteome</keyword>
<dbReference type="RefSeq" id="WP_012948034.1">
    <property type="nucleotide sequence ID" value="NC_013757.1"/>
</dbReference>
<sequence>MLISVVISVVALVLSATTFGVNLWVGHQAAVRARKPVLVFVDDPGAGCWTLQNIGNGPALDVIVAQRQDGEWFNPVRARPLAKDQVLALEWLGHVSGTGLGAEYTDAEGQLYTSTVGGEVLRTYEGRRLPDWEAQERRTGTALMRRYWEAPRYRTGAARWATMPSDFRAG</sequence>
<evidence type="ECO:0000313" key="1">
    <source>
        <dbReference type="EMBL" id="ADB74595.1"/>
    </source>
</evidence>
<dbReference type="EMBL" id="CP001867">
    <property type="protein sequence ID" value="ADB74595.1"/>
    <property type="molecule type" value="Genomic_DNA"/>
</dbReference>
<proteinExistence type="predicted"/>
<dbReference type="Proteomes" id="UP000001382">
    <property type="component" value="Chromosome"/>
</dbReference>
<dbReference type="HOGENOM" id="CLU_1700942_0_0_11"/>
<accession>D2SEC3</accession>
<organism evidence="1 2">
    <name type="scientific">Geodermatophilus obscurus (strain ATCC 25078 / DSM 43160 / JCM 3152 / CCUG 61914 / KCC A-0152 / KCTC 9177 / NBRC 13315 / NRRL B-3577 / G-20)</name>
    <dbReference type="NCBI Taxonomy" id="526225"/>
    <lineage>
        <taxon>Bacteria</taxon>
        <taxon>Bacillati</taxon>
        <taxon>Actinomycetota</taxon>
        <taxon>Actinomycetes</taxon>
        <taxon>Geodermatophilales</taxon>
        <taxon>Geodermatophilaceae</taxon>
        <taxon>Geodermatophilus</taxon>
    </lineage>
</organism>
<protein>
    <submittedName>
        <fullName evidence="1">Uncharacterized protein</fullName>
    </submittedName>
</protein>
<dbReference type="eggNOG" id="ENOG5033JT6">
    <property type="taxonomic scope" value="Bacteria"/>
</dbReference>
<dbReference type="AlphaFoldDB" id="D2SEC3"/>
<dbReference type="OrthoDB" id="4178897at2"/>
<reference evidence="2" key="2">
    <citation type="submission" date="2010-01" db="EMBL/GenBank/DDBJ databases">
        <title>The complete genome of Geodermatophilus obscurus DSM 43160.</title>
        <authorList>
            <consortium name="US DOE Joint Genome Institute (JGI-PGF)"/>
            <person name="Lucas S."/>
            <person name="Copeland A."/>
            <person name="Lapidus A."/>
            <person name="Glavina del Rio T."/>
            <person name="Dalin E."/>
            <person name="Tice H."/>
            <person name="Bruce D."/>
            <person name="Goodwin L."/>
            <person name="Pitluck S."/>
            <person name="Kyrpides N."/>
            <person name="Mavromatis K."/>
            <person name="Ivanova N."/>
            <person name="Munk A.C."/>
            <person name="Brettin T."/>
            <person name="Detter J.C."/>
            <person name="Han C."/>
            <person name="Larimer F."/>
            <person name="Land M."/>
            <person name="Hauser L."/>
            <person name="Markowitz V."/>
            <person name="Cheng J.-F."/>
            <person name="Hugenholtz P."/>
            <person name="Woyke T."/>
            <person name="Wu D."/>
            <person name="Jando M."/>
            <person name="Schneider S."/>
            <person name="Klenk H.-P."/>
            <person name="Eisen J.A."/>
        </authorList>
    </citation>
    <scope>NUCLEOTIDE SEQUENCE [LARGE SCALE GENOMIC DNA]</scope>
    <source>
        <strain evidence="2">ATCC 25078 / DSM 43160 / JCM 3152 / KCC A-0152 / KCTC 9177 / NBRC 13315 / NRRL B-3577 / G-20</strain>
    </source>
</reference>